<keyword evidence="2" id="KW-0732">Signal</keyword>
<evidence type="ECO:0000256" key="1">
    <source>
        <dbReference type="SAM" id="Coils"/>
    </source>
</evidence>
<dbReference type="Proteomes" id="UP000250443">
    <property type="component" value="Unassembled WGS sequence"/>
</dbReference>
<evidence type="ECO:0000313" key="4">
    <source>
        <dbReference type="EMBL" id="MBF8643031.1"/>
    </source>
</evidence>
<sequence length="118" mass="13170">MKKSYCWAASVLALLLAGCANDPAPSEQMKLTTQAFDQAHDIGADDSIPEYSLANDKLERARKAMRVEDYKKARVLAEQAELDARLAEAKVLNNKSQTHVDELNKQIARLQKRLESTP</sequence>
<dbReference type="RefSeq" id="WP_010797748.1">
    <property type="nucleotide sequence ID" value="NZ_CP069262.1"/>
</dbReference>
<feature type="signal peptide" evidence="2">
    <location>
        <begin position="1"/>
        <end position="22"/>
    </location>
</feature>
<keyword evidence="7" id="KW-1185">Reference proteome</keyword>
<dbReference type="EMBL" id="UAUF01000013">
    <property type="protein sequence ID" value="SPZ09598.1"/>
    <property type="molecule type" value="Genomic_DNA"/>
</dbReference>
<dbReference type="PROSITE" id="PS51257">
    <property type="entry name" value="PROKAR_LIPOPROTEIN"/>
    <property type="match status" value="1"/>
</dbReference>
<evidence type="ECO:0000313" key="7">
    <source>
        <dbReference type="Proteomes" id="UP000626180"/>
    </source>
</evidence>
<reference evidence="4 7" key="2">
    <citation type="submission" date="2020-10" db="EMBL/GenBank/DDBJ databases">
        <title>Genome sequences of Pseudomonas isolates.</title>
        <authorList>
            <person name="Wessels L."/>
            <person name="Reich F."/>
            <person name="Hammerl J."/>
        </authorList>
    </citation>
    <scope>NUCLEOTIDE SEQUENCE [LARGE SCALE GENOMIC DNA]</scope>
    <source>
        <strain evidence="4 7">20-MO00624-0</strain>
    </source>
</reference>
<dbReference type="Gene3D" id="1.20.1270.390">
    <property type="match status" value="1"/>
</dbReference>
<reference evidence="5 6" key="1">
    <citation type="submission" date="2018-06" db="EMBL/GenBank/DDBJ databases">
        <authorList>
            <consortium name="Pathogen Informatics"/>
            <person name="Doyle S."/>
        </authorList>
    </citation>
    <scope>NUCLEOTIDE SEQUENCE [LARGE SCALE GENOMIC DNA]</scope>
    <source>
        <strain evidence="5 6">NCTC11842</strain>
    </source>
</reference>
<dbReference type="InterPro" id="IPR025511">
    <property type="entry name" value="DUF4398"/>
</dbReference>
<keyword evidence="5" id="KW-0449">Lipoprotein</keyword>
<gene>
    <name evidence="4" type="ORF">IRZ65_20380</name>
    <name evidence="5" type="ORF">NCTC11842_03173</name>
</gene>
<feature type="chain" id="PRO_5016154880" evidence="2">
    <location>
        <begin position="23"/>
        <end position="118"/>
    </location>
</feature>
<dbReference type="AlphaFoldDB" id="A0A2X2CNU1"/>
<protein>
    <submittedName>
        <fullName evidence="4">DUF4398 domain-containing protein</fullName>
    </submittedName>
    <submittedName>
        <fullName evidence="5">Lipoprotein</fullName>
    </submittedName>
</protein>
<evidence type="ECO:0000256" key="2">
    <source>
        <dbReference type="SAM" id="SignalP"/>
    </source>
</evidence>
<name>A0A2X2CNU1_PSELU</name>
<organism evidence="5 6">
    <name type="scientific">Pseudomonas luteola</name>
    <dbReference type="NCBI Taxonomy" id="47886"/>
    <lineage>
        <taxon>Bacteria</taxon>
        <taxon>Pseudomonadati</taxon>
        <taxon>Pseudomonadota</taxon>
        <taxon>Gammaproteobacteria</taxon>
        <taxon>Pseudomonadales</taxon>
        <taxon>Pseudomonadaceae</taxon>
        <taxon>Pseudomonas</taxon>
    </lineage>
</organism>
<feature type="coiled-coil region" evidence="1">
    <location>
        <begin position="70"/>
        <end position="113"/>
    </location>
</feature>
<dbReference type="Proteomes" id="UP000626180">
    <property type="component" value="Unassembled WGS sequence"/>
</dbReference>
<evidence type="ECO:0000313" key="6">
    <source>
        <dbReference type="Proteomes" id="UP000250443"/>
    </source>
</evidence>
<dbReference type="Pfam" id="PF14346">
    <property type="entry name" value="DUF4398"/>
    <property type="match status" value="1"/>
</dbReference>
<evidence type="ECO:0000313" key="5">
    <source>
        <dbReference type="EMBL" id="SPZ09598.1"/>
    </source>
</evidence>
<keyword evidence="1" id="KW-0175">Coiled coil</keyword>
<dbReference type="EMBL" id="JADMCD010000013">
    <property type="protein sequence ID" value="MBF8643031.1"/>
    <property type="molecule type" value="Genomic_DNA"/>
</dbReference>
<accession>A0A2X2CNU1</accession>
<proteinExistence type="predicted"/>
<feature type="domain" description="DUF4398" evidence="3">
    <location>
        <begin position="27"/>
        <end position="102"/>
    </location>
</feature>
<evidence type="ECO:0000259" key="3">
    <source>
        <dbReference type="Pfam" id="PF14346"/>
    </source>
</evidence>